<dbReference type="STRING" id="504798.SAMN05421871_102427"/>
<reference evidence="5" key="1">
    <citation type="submission" date="2016-10" db="EMBL/GenBank/DDBJ databases">
        <authorList>
            <person name="Varghese N."/>
            <person name="Submissions S."/>
        </authorList>
    </citation>
    <scope>NUCLEOTIDE SEQUENCE [LARGE SCALE GENOMIC DNA]</scope>
    <source>
        <strain evidence="5">IBRC-M 10655</strain>
    </source>
</reference>
<dbReference type="SUPFAM" id="SSF53850">
    <property type="entry name" value="Periplasmic binding protein-like II"/>
    <property type="match status" value="1"/>
</dbReference>
<accession>A0A1H0NKN1</accession>
<dbReference type="InterPro" id="IPR006059">
    <property type="entry name" value="SBP"/>
</dbReference>
<dbReference type="Proteomes" id="UP000199651">
    <property type="component" value="Unassembled WGS sequence"/>
</dbReference>
<organism evidence="4 5">
    <name type="scientific">Actinokineospora alba</name>
    <dbReference type="NCBI Taxonomy" id="504798"/>
    <lineage>
        <taxon>Bacteria</taxon>
        <taxon>Bacillati</taxon>
        <taxon>Actinomycetota</taxon>
        <taxon>Actinomycetes</taxon>
        <taxon>Pseudonocardiales</taxon>
        <taxon>Pseudonocardiaceae</taxon>
        <taxon>Actinokineospora</taxon>
    </lineage>
</organism>
<keyword evidence="3" id="KW-0732">Signal</keyword>
<keyword evidence="2" id="KW-0813">Transport</keyword>
<dbReference type="Gene3D" id="3.40.190.10">
    <property type="entry name" value="Periplasmic binding protein-like II"/>
    <property type="match status" value="2"/>
</dbReference>
<dbReference type="OrthoDB" id="7937990at2"/>
<evidence type="ECO:0000313" key="5">
    <source>
        <dbReference type="Proteomes" id="UP000199651"/>
    </source>
</evidence>
<evidence type="ECO:0000256" key="3">
    <source>
        <dbReference type="SAM" id="SignalP"/>
    </source>
</evidence>
<feature type="signal peptide" evidence="3">
    <location>
        <begin position="1"/>
        <end position="28"/>
    </location>
</feature>
<dbReference type="Pfam" id="PF01547">
    <property type="entry name" value="SBP_bac_1"/>
    <property type="match status" value="1"/>
</dbReference>
<dbReference type="PANTHER" id="PTHR43649">
    <property type="entry name" value="ARABINOSE-BINDING PROTEIN-RELATED"/>
    <property type="match status" value="1"/>
</dbReference>
<keyword evidence="5" id="KW-1185">Reference proteome</keyword>
<dbReference type="RefSeq" id="WP_091375263.1">
    <property type="nucleotide sequence ID" value="NZ_FNDV01000002.1"/>
</dbReference>
<comment type="similarity">
    <text evidence="1">Belongs to the bacterial solute-binding protein 1 family.</text>
</comment>
<evidence type="ECO:0000256" key="2">
    <source>
        <dbReference type="ARBA" id="ARBA00022448"/>
    </source>
</evidence>
<protein>
    <submittedName>
        <fullName evidence="4">Raffinose/stachyose/melibiose transport system substrate-binding protein</fullName>
    </submittedName>
</protein>
<evidence type="ECO:0000313" key="4">
    <source>
        <dbReference type="EMBL" id="SDO92975.1"/>
    </source>
</evidence>
<dbReference type="EMBL" id="FNJB01000005">
    <property type="protein sequence ID" value="SDO92975.1"/>
    <property type="molecule type" value="Genomic_DNA"/>
</dbReference>
<name>A0A1H0NKN1_9PSEU</name>
<dbReference type="PROSITE" id="PS51257">
    <property type="entry name" value="PROKAR_LIPOPROTEIN"/>
    <property type="match status" value="1"/>
</dbReference>
<dbReference type="AlphaFoldDB" id="A0A1H0NKN1"/>
<dbReference type="InterPro" id="IPR050490">
    <property type="entry name" value="Bact_solute-bd_prot1"/>
</dbReference>
<evidence type="ECO:0000256" key="1">
    <source>
        <dbReference type="ARBA" id="ARBA00008520"/>
    </source>
</evidence>
<gene>
    <name evidence="4" type="ORF">SAMN05192558_105377</name>
</gene>
<dbReference type="PANTHER" id="PTHR43649:SF29">
    <property type="entry name" value="OSMOPROTECTIVE COMPOUNDS-BINDING PROTEIN GGTB"/>
    <property type="match status" value="1"/>
</dbReference>
<proteinExistence type="inferred from homology"/>
<feature type="chain" id="PRO_5011730538" evidence="3">
    <location>
        <begin position="29"/>
        <end position="434"/>
    </location>
</feature>
<sequence length="434" mass="44676">MKLNVTIATGIGACLLVAACAPPGASNAQGPAQQGPVGTTAPTSAVTLSLVSTPESGAAIRSIITQFEGKYPTVKIKYQDTNFDDYNKSLNLSLASAQSPDIVLLNSVGTTVKDNLVRSLAAYEKAYSWDRVYPSTQLAQWRVGGDGKTLGFGDLYAAPAGFSIVGVYYNKAKAAKAGITSPPTTLAEFDVALAKAKAAGELPVQLGNAEGHASFAVQLIGQSHDGAEKAANWAFGHKGSTFDSPGNRQGADKVREWAGKGYLPADANGVDLQGAVDKFTKGEGVFFIDGNWDAAKIGERMNGDVGFFAFPGAKATAIGTSVAYGISTKCANPDAAALFLDYLHSEAASAAEFKAGFMPADVAAAKPEPGTVMSDIVAAWTKVNADNGLVGFNNNATATMGDTLTAATQELIAGKTDGAGFIGAIQTDWAKTHG</sequence>